<keyword evidence="8" id="KW-0472">Membrane</keyword>
<evidence type="ECO:0000256" key="6">
    <source>
        <dbReference type="RuleBase" id="RU003925"/>
    </source>
</evidence>
<reference evidence="9 10" key="1">
    <citation type="submission" date="2016-02" db="EMBL/GenBank/DDBJ databases">
        <title>Genome analysis of coral dinoflagellate symbionts highlights evolutionary adaptations to a symbiotic lifestyle.</title>
        <authorList>
            <person name="Aranda M."/>
            <person name="Li Y."/>
            <person name="Liew Y.J."/>
            <person name="Baumgarten S."/>
            <person name="Simakov O."/>
            <person name="Wilson M."/>
            <person name="Piel J."/>
            <person name="Ashoor H."/>
            <person name="Bougouffa S."/>
            <person name="Bajic V.B."/>
            <person name="Ryu T."/>
            <person name="Ravasi T."/>
            <person name="Bayer T."/>
            <person name="Micklem G."/>
            <person name="Kim H."/>
            <person name="Bhak J."/>
            <person name="Lajeunesse T.C."/>
            <person name="Voolstra C.R."/>
        </authorList>
    </citation>
    <scope>NUCLEOTIDE SEQUENCE [LARGE SCALE GENOMIC DNA]</scope>
    <source>
        <strain evidence="9 10">CCMP2467</strain>
    </source>
</reference>
<comment type="similarity">
    <text evidence="1 6">Belongs to the small GTPase superfamily. Arf family.</text>
</comment>
<dbReference type="InterPro" id="IPR005225">
    <property type="entry name" value="Small_GTP-bd"/>
</dbReference>
<dbReference type="EMBL" id="LSRX01000148">
    <property type="protein sequence ID" value="OLQ07039.1"/>
    <property type="molecule type" value="Genomic_DNA"/>
</dbReference>
<dbReference type="PRINTS" id="PR00328">
    <property type="entry name" value="SAR1GTPBP"/>
</dbReference>
<evidence type="ECO:0000256" key="8">
    <source>
        <dbReference type="SAM" id="Phobius"/>
    </source>
</evidence>
<proteinExistence type="inferred from homology"/>
<dbReference type="InterPro" id="IPR006689">
    <property type="entry name" value="Small_GTPase_ARF/SAR"/>
</dbReference>
<dbReference type="CDD" id="cd00878">
    <property type="entry name" value="Arf_Arl"/>
    <property type="match status" value="1"/>
</dbReference>
<evidence type="ECO:0000256" key="5">
    <source>
        <dbReference type="PIRSR" id="PIRSR606689-2"/>
    </source>
</evidence>
<organism evidence="9 10">
    <name type="scientific">Symbiodinium microadriaticum</name>
    <name type="common">Dinoflagellate</name>
    <name type="synonym">Zooxanthella microadriatica</name>
    <dbReference type="NCBI Taxonomy" id="2951"/>
    <lineage>
        <taxon>Eukaryota</taxon>
        <taxon>Sar</taxon>
        <taxon>Alveolata</taxon>
        <taxon>Dinophyceae</taxon>
        <taxon>Suessiales</taxon>
        <taxon>Symbiodiniaceae</taxon>
        <taxon>Symbiodinium</taxon>
    </lineage>
</organism>
<feature type="binding site" evidence="4">
    <location>
        <position position="109"/>
    </location>
    <ligand>
        <name>GTP</name>
        <dbReference type="ChEBI" id="CHEBI:37565"/>
    </ligand>
</feature>
<dbReference type="Proteomes" id="UP000186817">
    <property type="component" value="Unassembled WGS sequence"/>
</dbReference>
<dbReference type="PANTHER" id="PTHR11711">
    <property type="entry name" value="ADP RIBOSYLATION FACTOR-RELATED"/>
    <property type="match status" value="1"/>
</dbReference>
<feature type="transmembrane region" description="Helical" evidence="8">
    <location>
        <begin position="28"/>
        <end position="46"/>
    </location>
</feature>
<keyword evidence="5" id="KW-0479">Metal-binding</keyword>
<evidence type="ECO:0000256" key="2">
    <source>
        <dbReference type="ARBA" id="ARBA00022741"/>
    </source>
</evidence>
<dbReference type="GO" id="GO:0003924">
    <property type="term" value="F:GTPase activity"/>
    <property type="evidence" value="ECO:0007669"/>
    <property type="project" value="InterPro"/>
</dbReference>
<dbReference type="PROSITE" id="PS51417">
    <property type="entry name" value="ARF"/>
    <property type="match status" value="1"/>
</dbReference>
<dbReference type="OMA" id="MNITSMV"/>
<dbReference type="GO" id="GO:0046872">
    <property type="term" value="F:metal ion binding"/>
    <property type="evidence" value="ECO:0007669"/>
    <property type="project" value="UniProtKB-KW"/>
</dbReference>
<keyword evidence="5" id="KW-0460">Magnesium</keyword>
<keyword evidence="8" id="KW-1133">Transmembrane helix</keyword>
<name>A0A1Q9EHZ3_SYMMI</name>
<dbReference type="GO" id="GO:0030010">
    <property type="term" value="P:establishment of cell polarity"/>
    <property type="evidence" value="ECO:0007669"/>
    <property type="project" value="UniProtKB-ARBA"/>
</dbReference>
<feature type="region of interest" description="Disordered" evidence="7">
    <location>
        <begin position="220"/>
        <end position="270"/>
    </location>
</feature>
<feature type="binding site" evidence="4">
    <location>
        <begin position="165"/>
        <end position="168"/>
    </location>
    <ligand>
        <name>GTP</name>
        <dbReference type="ChEBI" id="CHEBI:37565"/>
    </ligand>
</feature>
<dbReference type="SMART" id="SM00178">
    <property type="entry name" value="SAR"/>
    <property type="match status" value="1"/>
</dbReference>
<dbReference type="GO" id="GO:0005525">
    <property type="term" value="F:GTP binding"/>
    <property type="evidence" value="ECO:0007669"/>
    <property type="project" value="UniProtKB-KW"/>
</dbReference>
<dbReference type="InterPro" id="IPR024156">
    <property type="entry name" value="Small_GTPase_ARF"/>
</dbReference>
<sequence>MGCVQYRAELSDKLSSMKMQFAQSQGRGFLLVSALFCTMGAVASLMGGRRKRQLLLVGLDAAGKTTMLYSLKAGEVVTTIPTIGFNVEHLDVRHGMMNITSMVAWDVGGRDKIRPLWRHYYKEVDALVYMVDCNDRERVDEAKDQLFQLLIEDELADKPLLVFANKQDLPNAMSDTELVDKLSLNQIRDRRWFIQESVATKGRGICEGLEWLAGQLKADGRNGQRAVSRPPKSRELPSKGLQAKPEHADDVSTADTEDATARAEVITAHS</sequence>
<evidence type="ECO:0000256" key="7">
    <source>
        <dbReference type="SAM" id="MobiDB-lite"/>
    </source>
</evidence>
<keyword evidence="2 4" id="KW-0547">Nucleotide-binding</keyword>
<evidence type="ECO:0000256" key="3">
    <source>
        <dbReference type="ARBA" id="ARBA00023134"/>
    </source>
</evidence>
<dbReference type="NCBIfam" id="TIGR00231">
    <property type="entry name" value="small_GTP"/>
    <property type="match status" value="1"/>
</dbReference>
<dbReference type="SUPFAM" id="SSF52540">
    <property type="entry name" value="P-loop containing nucleoside triphosphate hydrolases"/>
    <property type="match status" value="1"/>
</dbReference>
<evidence type="ECO:0000256" key="1">
    <source>
        <dbReference type="ARBA" id="ARBA00010290"/>
    </source>
</evidence>
<dbReference type="SMART" id="SM00177">
    <property type="entry name" value="ARF"/>
    <property type="match status" value="1"/>
</dbReference>
<keyword evidence="10" id="KW-1185">Reference proteome</keyword>
<dbReference type="Gene3D" id="3.40.50.300">
    <property type="entry name" value="P-loop containing nucleotide triphosphate hydrolases"/>
    <property type="match status" value="1"/>
</dbReference>
<keyword evidence="3 4" id="KW-0342">GTP-binding</keyword>
<dbReference type="InterPro" id="IPR027417">
    <property type="entry name" value="P-loop_NTPase"/>
</dbReference>
<protein>
    <submittedName>
        <fullName evidence="9">ADP-ribosylation factor 3</fullName>
    </submittedName>
</protein>
<dbReference type="FunFam" id="3.40.50.300:FF:000412">
    <property type="entry name" value="ADP-ribosylation factor 1"/>
    <property type="match status" value="1"/>
</dbReference>
<dbReference type="OrthoDB" id="2011769at2759"/>
<evidence type="ECO:0000313" key="9">
    <source>
        <dbReference type="EMBL" id="OLQ07039.1"/>
    </source>
</evidence>
<feature type="binding site" evidence="4">
    <location>
        <begin position="58"/>
        <end position="65"/>
    </location>
    <ligand>
        <name>GTP</name>
        <dbReference type="ChEBI" id="CHEBI:37565"/>
    </ligand>
</feature>
<feature type="binding site" evidence="5">
    <location>
        <position position="65"/>
    </location>
    <ligand>
        <name>Mg(2+)</name>
        <dbReference type="ChEBI" id="CHEBI:18420"/>
    </ligand>
</feature>
<evidence type="ECO:0000256" key="4">
    <source>
        <dbReference type="PIRSR" id="PIRSR606689-1"/>
    </source>
</evidence>
<feature type="binding site" evidence="5">
    <location>
        <position position="82"/>
    </location>
    <ligand>
        <name>Mg(2+)</name>
        <dbReference type="ChEBI" id="CHEBI:18420"/>
    </ligand>
</feature>
<gene>
    <name evidence="9" type="primary">arf3</name>
    <name evidence="9" type="ORF">AK812_SmicGene9656</name>
</gene>
<dbReference type="AlphaFoldDB" id="A0A1Q9EHZ3"/>
<keyword evidence="8" id="KW-0812">Transmembrane</keyword>
<comment type="caution">
    <text evidence="9">The sequence shown here is derived from an EMBL/GenBank/DDBJ whole genome shotgun (WGS) entry which is preliminary data.</text>
</comment>
<dbReference type="Pfam" id="PF00025">
    <property type="entry name" value="Arf"/>
    <property type="match status" value="1"/>
</dbReference>
<accession>A0A1Q9EHZ3</accession>
<evidence type="ECO:0000313" key="10">
    <source>
        <dbReference type="Proteomes" id="UP000186817"/>
    </source>
</evidence>